<accession>A0A1K0IT32</accession>
<proteinExistence type="predicted"/>
<dbReference type="Pfam" id="PF05930">
    <property type="entry name" value="Phage_AlpA"/>
    <property type="match status" value="1"/>
</dbReference>
<dbReference type="InterPro" id="IPR052931">
    <property type="entry name" value="Prophage_regulatory_activator"/>
</dbReference>
<reference evidence="2" key="1">
    <citation type="submission" date="2016-09" db="EMBL/GenBank/DDBJ databases">
        <authorList>
            <person name="Capua I."/>
            <person name="De Benedictis P."/>
            <person name="Joannis T."/>
            <person name="Lombin L.H."/>
            <person name="Cattoli G."/>
        </authorList>
    </citation>
    <scope>NUCLEOTIDE SEQUENCE</scope>
    <source>
        <strain evidence="2">B9</strain>
    </source>
</reference>
<dbReference type="PANTHER" id="PTHR36154:SF1">
    <property type="entry name" value="DNA-BINDING TRANSCRIPTIONAL ACTIVATOR ALPA"/>
    <property type="match status" value="1"/>
</dbReference>
<evidence type="ECO:0000256" key="1">
    <source>
        <dbReference type="SAM" id="MobiDB-lite"/>
    </source>
</evidence>
<dbReference type="PANTHER" id="PTHR36154">
    <property type="entry name" value="DNA-BINDING TRANSCRIPTIONAL ACTIVATOR ALPA"/>
    <property type="match status" value="1"/>
</dbReference>
<gene>
    <name evidence="2" type="ORF">CNECB9_930019</name>
</gene>
<dbReference type="EMBL" id="FMSH01000544">
    <property type="protein sequence ID" value="SCV02153.1"/>
    <property type="molecule type" value="Genomic_DNA"/>
</dbReference>
<dbReference type="AlphaFoldDB" id="A0A1K0IT32"/>
<name>A0A1K0IT32_CUPNE</name>
<organism evidence="2">
    <name type="scientific">Cupriavidus necator</name>
    <name type="common">Alcaligenes eutrophus</name>
    <name type="synonym">Ralstonia eutropha</name>
    <dbReference type="NCBI Taxonomy" id="106590"/>
    <lineage>
        <taxon>Bacteria</taxon>
        <taxon>Pseudomonadati</taxon>
        <taxon>Pseudomonadota</taxon>
        <taxon>Betaproteobacteria</taxon>
        <taxon>Burkholderiales</taxon>
        <taxon>Burkholderiaceae</taxon>
        <taxon>Cupriavidus</taxon>
    </lineage>
</organism>
<feature type="region of interest" description="Disordered" evidence="1">
    <location>
        <begin position="293"/>
        <end position="325"/>
    </location>
</feature>
<evidence type="ECO:0000313" key="2">
    <source>
        <dbReference type="EMBL" id="SCV02153.1"/>
    </source>
</evidence>
<feature type="compositionally biased region" description="Low complexity" evidence="1">
    <location>
        <begin position="308"/>
        <end position="325"/>
    </location>
</feature>
<protein>
    <submittedName>
        <fullName evidence="2">Phage transcriptional regulator, AlpA</fullName>
    </submittedName>
</protein>
<sequence length="403" mass="44529">MVDRRLSWPRSSARMSDGVIRLLGILWDVGYQYQKEPVRVGVELPSDPLIEYSDFCQAIARAICPADERPIEGIDCVVGTRAKHGFAIPQSQDDRRWAKSRHVPSDEAERAIHQLDSNQGTDTANASTVWLDPWQSEVEEVWLPFALTDSERRWLEGQLPQLPPLRYPMSGDESEAFLAAYWRLKKRPKWVPVLLTAEDIERRKAEQVMVLARHQRALQDEVAGGRMVAVDSRHVPVAVLTIGSYIPRAQAIAYLERCGLAHDGNDAQLDTVPGREVASAPVPPLEQARKSIHPAMKGVGKPVRARASGKSLESESASSADLATEASRAVARPSIGRVARLRRVIELTGLKRSSIYNRMDPRSAQYDPTFPRSFSLGAAGGAVGWDEDAVKAWVAAYASSGQV</sequence>
<dbReference type="InterPro" id="IPR010260">
    <property type="entry name" value="AlpA"/>
</dbReference>